<sequence>MGEQTQFEPGQRAPNDGEYMEIGEDSFHMGVNDPQHVHLHKGERFPETTNHNRKWKKVKRRRQL</sequence>
<keyword evidence="3" id="KW-1185">Reference proteome</keyword>
<evidence type="ECO:0000313" key="2">
    <source>
        <dbReference type="EMBL" id="MFC4601349.1"/>
    </source>
</evidence>
<feature type="region of interest" description="Disordered" evidence="1">
    <location>
        <begin position="41"/>
        <end position="64"/>
    </location>
</feature>
<organism evidence="2 3">
    <name type="scientific">Cohnella hongkongensis</name>
    <dbReference type="NCBI Taxonomy" id="178337"/>
    <lineage>
        <taxon>Bacteria</taxon>
        <taxon>Bacillati</taxon>
        <taxon>Bacillota</taxon>
        <taxon>Bacilli</taxon>
        <taxon>Bacillales</taxon>
        <taxon>Paenibacillaceae</taxon>
        <taxon>Cohnella</taxon>
    </lineage>
</organism>
<proteinExistence type="predicted"/>
<comment type="caution">
    <text evidence="2">The sequence shown here is derived from an EMBL/GenBank/DDBJ whole genome shotgun (WGS) entry which is preliminary data.</text>
</comment>
<evidence type="ECO:0000313" key="3">
    <source>
        <dbReference type="Proteomes" id="UP001596028"/>
    </source>
</evidence>
<dbReference type="InterPro" id="IPR025549">
    <property type="entry name" value="YjzC"/>
</dbReference>
<feature type="compositionally biased region" description="Basic residues" evidence="1">
    <location>
        <begin position="51"/>
        <end position="64"/>
    </location>
</feature>
<dbReference type="Proteomes" id="UP001596028">
    <property type="component" value="Unassembled WGS sequence"/>
</dbReference>
<reference evidence="3" key="1">
    <citation type="journal article" date="2019" name="Int. J. Syst. Evol. Microbiol.">
        <title>The Global Catalogue of Microorganisms (GCM) 10K type strain sequencing project: providing services to taxonomists for standard genome sequencing and annotation.</title>
        <authorList>
            <consortium name="The Broad Institute Genomics Platform"/>
            <consortium name="The Broad Institute Genome Sequencing Center for Infectious Disease"/>
            <person name="Wu L."/>
            <person name="Ma J."/>
        </authorList>
    </citation>
    <scope>NUCLEOTIDE SEQUENCE [LARGE SCALE GENOMIC DNA]</scope>
    <source>
        <strain evidence="3">CCUG 49571</strain>
    </source>
</reference>
<protein>
    <submittedName>
        <fullName evidence="2">YjzC family protein</fullName>
    </submittedName>
</protein>
<accession>A0ABV9FMB2</accession>
<name>A0ABV9FMB2_9BACL</name>
<dbReference type="RefSeq" id="WP_378101288.1">
    <property type="nucleotide sequence ID" value="NZ_JBHSEP010000025.1"/>
</dbReference>
<dbReference type="EMBL" id="JBHSEP010000025">
    <property type="protein sequence ID" value="MFC4601349.1"/>
    <property type="molecule type" value="Genomic_DNA"/>
</dbReference>
<gene>
    <name evidence="2" type="ORF">ACFO3S_24110</name>
</gene>
<evidence type="ECO:0000256" key="1">
    <source>
        <dbReference type="SAM" id="MobiDB-lite"/>
    </source>
</evidence>
<dbReference type="Pfam" id="PF14168">
    <property type="entry name" value="YjzC"/>
    <property type="match status" value="1"/>
</dbReference>